<accession>A0ABX3CMA0</accession>
<feature type="transmembrane region" description="Helical" evidence="1">
    <location>
        <begin position="7"/>
        <end position="25"/>
    </location>
</feature>
<evidence type="ECO:0000313" key="3">
    <source>
        <dbReference type="Proteomes" id="UP000180194"/>
    </source>
</evidence>
<keyword evidence="1" id="KW-0472">Membrane</keyword>
<gene>
    <name evidence="2" type="ORF">BBV17_25670</name>
</gene>
<keyword evidence="3" id="KW-1185">Reference proteome</keyword>
<evidence type="ECO:0000256" key="1">
    <source>
        <dbReference type="SAM" id="Phobius"/>
    </source>
</evidence>
<dbReference type="EMBL" id="MBRJ01000041">
    <property type="protein sequence ID" value="OHX44614.1"/>
    <property type="molecule type" value="Genomic_DNA"/>
</dbReference>
<dbReference type="Proteomes" id="UP000180194">
    <property type="component" value="Unassembled WGS sequence"/>
</dbReference>
<name>A0ABX3CMA0_9BACI</name>
<proteinExistence type="predicted"/>
<sequence length="206" mass="24228">MNGFLKVILIYTIVIIIGVGFYLYFNTEQKIDINEGKEQVTQLEAYLKENKHDHHNVDDESGYHHNEKYVKMFQDVEQTLIFFVAVLQEENEELFTSFFIPQQYSDDLWAYSDNPYKDKTNHQFMRELNRNGKLVSAKYNTSIMEGYKTKRKDSEVELDLVYNDGKQVKLKLNLVLMGTEHSNDDDIYFIENSVIGLINEVKAQTK</sequence>
<keyword evidence="1" id="KW-1133">Transmembrane helix</keyword>
<protein>
    <submittedName>
        <fullName evidence="2">Uncharacterized protein</fullName>
    </submittedName>
</protein>
<evidence type="ECO:0000313" key="2">
    <source>
        <dbReference type="EMBL" id="OHX44614.1"/>
    </source>
</evidence>
<reference evidence="2 3" key="1">
    <citation type="submission" date="2016-07" db="EMBL/GenBank/DDBJ databases">
        <title>Bacillus oceanisediminis whole genome.</title>
        <authorList>
            <person name="Pal Y."/>
            <person name="Verma A."/>
            <person name="Mual P."/>
            <person name="Srinivasan K."/>
        </authorList>
    </citation>
    <scope>NUCLEOTIDE SEQUENCE [LARGE SCALE GENOMIC DNA]</scope>
    <source>
        <strain evidence="2 3">Bhandara28</strain>
    </source>
</reference>
<comment type="caution">
    <text evidence="2">The sequence shown here is derived from an EMBL/GenBank/DDBJ whole genome shotgun (WGS) entry which is preliminary data.</text>
</comment>
<organism evidence="2 3">
    <name type="scientific">Cytobacillus oceanisediminis</name>
    <dbReference type="NCBI Taxonomy" id="665099"/>
    <lineage>
        <taxon>Bacteria</taxon>
        <taxon>Bacillati</taxon>
        <taxon>Bacillota</taxon>
        <taxon>Bacilli</taxon>
        <taxon>Bacillales</taxon>
        <taxon>Bacillaceae</taxon>
        <taxon>Cytobacillus</taxon>
    </lineage>
</organism>
<keyword evidence="1" id="KW-0812">Transmembrane</keyword>
<dbReference type="RefSeq" id="WP_009335592.1">
    <property type="nucleotide sequence ID" value="NZ_MBRJ01000041.1"/>
</dbReference>